<dbReference type="InterPro" id="IPR001845">
    <property type="entry name" value="HTH_ArsR_DNA-bd_dom"/>
</dbReference>
<dbReference type="Proteomes" id="UP001158297">
    <property type="component" value="Unassembled WGS sequence"/>
</dbReference>
<dbReference type="NCBIfam" id="NF033788">
    <property type="entry name" value="HTH_metalloreg"/>
    <property type="match status" value="1"/>
</dbReference>
<evidence type="ECO:0000313" key="5">
    <source>
        <dbReference type="EMBL" id="MDH0364809.1"/>
    </source>
</evidence>
<proteinExistence type="predicted"/>
<dbReference type="EMBL" id="JAODZU010000027">
    <property type="protein sequence ID" value="MDH0364809.1"/>
    <property type="molecule type" value="Genomic_DNA"/>
</dbReference>
<dbReference type="PROSITE" id="PS50987">
    <property type="entry name" value="HTH_ARSR_2"/>
    <property type="match status" value="1"/>
</dbReference>
<dbReference type="AlphaFoldDB" id="A0AA42HUJ1"/>
<dbReference type="Proteomes" id="UP001161294">
    <property type="component" value="Unassembled WGS sequence"/>
</dbReference>
<evidence type="ECO:0000259" key="4">
    <source>
        <dbReference type="PROSITE" id="PS50987"/>
    </source>
</evidence>
<dbReference type="GO" id="GO:0003700">
    <property type="term" value="F:DNA-binding transcription factor activity"/>
    <property type="evidence" value="ECO:0007669"/>
    <property type="project" value="InterPro"/>
</dbReference>
<dbReference type="PANTHER" id="PTHR43132">
    <property type="entry name" value="ARSENICAL RESISTANCE OPERON REPRESSOR ARSR-RELATED"/>
    <property type="match status" value="1"/>
</dbReference>
<dbReference type="EMBL" id="JAOCJW010000059">
    <property type="protein sequence ID" value="MDH2007308.1"/>
    <property type="molecule type" value="Genomic_DNA"/>
</dbReference>
<evidence type="ECO:0000256" key="3">
    <source>
        <dbReference type="ARBA" id="ARBA00023163"/>
    </source>
</evidence>
<dbReference type="SUPFAM" id="SSF46785">
    <property type="entry name" value="Winged helix' DNA-binding domain"/>
    <property type="match status" value="1"/>
</dbReference>
<dbReference type="GO" id="GO:0003677">
    <property type="term" value="F:DNA binding"/>
    <property type="evidence" value="ECO:0007669"/>
    <property type="project" value="UniProtKB-KW"/>
</dbReference>
<dbReference type="InterPro" id="IPR051011">
    <property type="entry name" value="Metal_resp_trans_reg"/>
</dbReference>
<organism evidence="5 7">
    <name type="scientific">Comamonas aquatica</name>
    <dbReference type="NCBI Taxonomy" id="225991"/>
    <lineage>
        <taxon>Bacteria</taxon>
        <taxon>Pseudomonadati</taxon>
        <taxon>Pseudomonadota</taxon>
        <taxon>Betaproteobacteria</taxon>
        <taxon>Burkholderiales</taxon>
        <taxon>Comamonadaceae</taxon>
        <taxon>Comamonas</taxon>
    </lineage>
</organism>
<gene>
    <name evidence="6" type="ORF">N5J23_17530</name>
    <name evidence="5" type="ORF">N7330_17380</name>
</gene>
<dbReference type="InterPro" id="IPR036390">
    <property type="entry name" value="WH_DNA-bd_sf"/>
</dbReference>
<dbReference type="PANTHER" id="PTHR43132:SF2">
    <property type="entry name" value="ARSENICAL RESISTANCE OPERON REPRESSOR ARSR-RELATED"/>
    <property type="match status" value="1"/>
</dbReference>
<dbReference type="InterPro" id="IPR011991">
    <property type="entry name" value="ArsR-like_HTH"/>
</dbReference>
<dbReference type="SMART" id="SM00418">
    <property type="entry name" value="HTH_ARSR"/>
    <property type="match status" value="1"/>
</dbReference>
<name>A0AA42HUJ1_9BURK</name>
<accession>A0AA42HUJ1</accession>
<evidence type="ECO:0000256" key="2">
    <source>
        <dbReference type="ARBA" id="ARBA00023125"/>
    </source>
</evidence>
<keyword evidence="2" id="KW-0238">DNA-binding</keyword>
<dbReference type="RefSeq" id="WP_239224144.1">
    <property type="nucleotide sequence ID" value="NZ_CAHPRW010000038.1"/>
</dbReference>
<keyword evidence="3" id="KW-0804">Transcription</keyword>
<evidence type="ECO:0000256" key="1">
    <source>
        <dbReference type="ARBA" id="ARBA00023015"/>
    </source>
</evidence>
<dbReference type="Pfam" id="PF12840">
    <property type="entry name" value="HTH_20"/>
    <property type="match status" value="1"/>
</dbReference>
<evidence type="ECO:0000313" key="7">
    <source>
        <dbReference type="Proteomes" id="UP001158297"/>
    </source>
</evidence>
<protein>
    <submittedName>
        <fullName evidence="5">Helix-turn-helix domain-containing protein</fullName>
    </submittedName>
</protein>
<dbReference type="PRINTS" id="PR00778">
    <property type="entry name" value="HTHARSR"/>
</dbReference>
<keyword evidence="1" id="KW-0805">Transcription regulation</keyword>
<feature type="domain" description="HTH arsR-type" evidence="4">
    <location>
        <begin position="1"/>
        <end position="95"/>
    </location>
</feature>
<dbReference type="InterPro" id="IPR036388">
    <property type="entry name" value="WH-like_DNA-bd_sf"/>
</dbReference>
<dbReference type="Gene3D" id="1.10.10.10">
    <property type="entry name" value="Winged helix-like DNA-binding domain superfamily/Winged helix DNA-binding domain"/>
    <property type="match status" value="1"/>
</dbReference>
<dbReference type="CDD" id="cd00090">
    <property type="entry name" value="HTH_ARSR"/>
    <property type="match status" value="1"/>
</dbReference>
<reference evidence="5" key="1">
    <citation type="submission" date="2022-09" db="EMBL/GenBank/DDBJ databases">
        <title>Intensive care unit water sources are persistently colonized with multi-drug resistant bacteria and are the site of extensive horizontal gene transfer of antibiotic resistance genes.</title>
        <authorList>
            <person name="Diorio-Toth L."/>
        </authorList>
    </citation>
    <scope>NUCLEOTIDE SEQUENCE</scope>
    <source>
        <strain evidence="6">GD03686</strain>
        <strain evidence="5">GD04130</strain>
    </source>
</reference>
<sequence length="117" mass="12463">MNEEQIIKALAALAHSVRLSVFRALVVAGAEGLTPSVLAERLGVPSTALSFHLKELMNAGLVRQERVSRNLFYRAAYDEMNALLGYLTENCCSGADCGQATTTSCCPIATQSTKKAG</sequence>
<comment type="caution">
    <text evidence="5">The sequence shown here is derived from an EMBL/GenBank/DDBJ whole genome shotgun (WGS) entry which is preliminary data.</text>
</comment>
<evidence type="ECO:0000313" key="6">
    <source>
        <dbReference type="EMBL" id="MDH2007308.1"/>
    </source>
</evidence>